<feature type="domain" description="Retrovirus-related Pol polyprotein from transposon TNT 1-94-like beta-barrel" evidence="1">
    <location>
        <begin position="146"/>
        <end position="217"/>
    </location>
</feature>
<organism evidence="2 3">
    <name type="scientific">Lithospermum erythrorhizon</name>
    <name type="common">Purple gromwell</name>
    <name type="synonym">Lithospermum officinale var. erythrorhizon</name>
    <dbReference type="NCBI Taxonomy" id="34254"/>
    <lineage>
        <taxon>Eukaryota</taxon>
        <taxon>Viridiplantae</taxon>
        <taxon>Streptophyta</taxon>
        <taxon>Embryophyta</taxon>
        <taxon>Tracheophyta</taxon>
        <taxon>Spermatophyta</taxon>
        <taxon>Magnoliopsida</taxon>
        <taxon>eudicotyledons</taxon>
        <taxon>Gunneridae</taxon>
        <taxon>Pentapetalae</taxon>
        <taxon>asterids</taxon>
        <taxon>lamiids</taxon>
        <taxon>Boraginales</taxon>
        <taxon>Boraginaceae</taxon>
        <taxon>Boraginoideae</taxon>
        <taxon>Lithospermeae</taxon>
        <taxon>Lithospermum</taxon>
    </lineage>
</organism>
<sequence length="267" mass="29170">MPLLLSEEAKVKQTTKLQSQDFAMLLYSSASNKPVSGSYRNNSYNNNNKFKGKFNKNKFSQPANYAPRSNVFPKYNADKSAGILGSSPSMPPPMKASAKCQICGMYNHEALDCNERFNHAYASTKLHKSLVAMHIDKSSSTVRYPDSGASGHMTGDISLLHSLTPYTGTTKVMIGNGVLLPISYIGTASIYSLNLYDVFLAPDLTKNLISIQKLCSNNNRIVQFSQSGFSVKDPMTMKTLLQSSNFDSLHPIKPIAVLALASHIVSA</sequence>
<dbReference type="EMBL" id="BAABME010003157">
    <property type="protein sequence ID" value="GAA0157668.1"/>
    <property type="molecule type" value="Genomic_DNA"/>
</dbReference>
<comment type="caution">
    <text evidence="2">The sequence shown here is derived from an EMBL/GenBank/DDBJ whole genome shotgun (WGS) entry which is preliminary data.</text>
</comment>
<evidence type="ECO:0000259" key="1">
    <source>
        <dbReference type="Pfam" id="PF22936"/>
    </source>
</evidence>
<dbReference type="Proteomes" id="UP001454036">
    <property type="component" value="Unassembled WGS sequence"/>
</dbReference>
<gene>
    <name evidence="2" type="ORF">LIER_14888</name>
</gene>
<reference evidence="2 3" key="1">
    <citation type="submission" date="2024-01" db="EMBL/GenBank/DDBJ databases">
        <title>The complete chloroplast genome sequence of Lithospermum erythrorhizon: insights into the phylogenetic relationship among Boraginaceae species and the maternal lineages of purple gromwells.</title>
        <authorList>
            <person name="Okada T."/>
            <person name="Watanabe K."/>
        </authorList>
    </citation>
    <scope>NUCLEOTIDE SEQUENCE [LARGE SCALE GENOMIC DNA]</scope>
</reference>
<proteinExistence type="predicted"/>
<accession>A0AAV3Q5D2</accession>
<evidence type="ECO:0000313" key="3">
    <source>
        <dbReference type="Proteomes" id="UP001454036"/>
    </source>
</evidence>
<protein>
    <recommendedName>
        <fullName evidence="1">Retrovirus-related Pol polyprotein from transposon TNT 1-94-like beta-barrel domain-containing protein</fullName>
    </recommendedName>
</protein>
<evidence type="ECO:0000313" key="2">
    <source>
        <dbReference type="EMBL" id="GAA0157668.1"/>
    </source>
</evidence>
<dbReference type="InterPro" id="IPR054722">
    <property type="entry name" value="PolX-like_BBD"/>
</dbReference>
<dbReference type="AlphaFoldDB" id="A0AAV3Q5D2"/>
<dbReference type="Pfam" id="PF22936">
    <property type="entry name" value="Pol_BBD"/>
    <property type="match status" value="1"/>
</dbReference>
<keyword evidence="3" id="KW-1185">Reference proteome</keyword>
<name>A0AAV3Q5D2_LITER</name>